<proteinExistence type="predicted"/>
<keyword evidence="1" id="KW-1133">Transmembrane helix</keyword>
<dbReference type="Proteomes" id="UP000294881">
    <property type="component" value="Unassembled WGS sequence"/>
</dbReference>
<protein>
    <submittedName>
        <fullName evidence="2">Uncharacterized protein</fullName>
    </submittedName>
</protein>
<dbReference type="RefSeq" id="WP_132006187.1">
    <property type="nucleotide sequence ID" value="NZ_JBHUNN010000002.1"/>
</dbReference>
<feature type="transmembrane region" description="Helical" evidence="1">
    <location>
        <begin position="7"/>
        <end position="29"/>
    </location>
</feature>
<comment type="caution">
    <text evidence="2">The sequence shown here is derived from an EMBL/GenBank/DDBJ whole genome shotgun (WGS) entry which is preliminary data.</text>
</comment>
<keyword evidence="1" id="KW-0812">Transmembrane</keyword>
<evidence type="ECO:0000313" key="2">
    <source>
        <dbReference type="EMBL" id="TCO13356.1"/>
    </source>
</evidence>
<organism evidence="2 3">
    <name type="scientific">Camelimonas lactis</name>
    <dbReference type="NCBI Taxonomy" id="659006"/>
    <lineage>
        <taxon>Bacteria</taxon>
        <taxon>Pseudomonadati</taxon>
        <taxon>Pseudomonadota</taxon>
        <taxon>Alphaproteobacteria</taxon>
        <taxon>Hyphomicrobiales</taxon>
        <taxon>Chelatococcaceae</taxon>
        <taxon>Camelimonas</taxon>
    </lineage>
</organism>
<keyword evidence="1" id="KW-0472">Membrane</keyword>
<accession>A0A4R2GT41</accession>
<gene>
    <name evidence="2" type="ORF">EV666_10666</name>
</gene>
<dbReference type="OrthoDB" id="7679120at2"/>
<dbReference type="AlphaFoldDB" id="A0A4R2GT41"/>
<keyword evidence="3" id="KW-1185">Reference proteome</keyword>
<reference evidence="2 3" key="1">
    <citation type="submission" date="2019-03" db="EMBL/GenBank/DDBJ databases">
        <title>Genomic Encyclopedia of Type Strains, Phase IV (KMG-IV): sequencing the most valuable type-strain genomes for metagenomic binning, comparative biology and taxonomic classification.</title>
        <authorList>
            <person name="Goeker M."/>
        </authorList>
    </citation>
    <scope>NUCLEOTIDE SEQUENCE [LARGE SCALE GENOMIC DNA]</scope>
    <source>
        <strain evidence="2 3">DSM 22958</strain>
    </source>
</reference>
<feature type="transmembrane region" description="Helical" evidence="1">
    <location>
        <begin position="67"/>
        <end position="92"/>
    </location>
</feature>
<sequence length="103" mass="10381">MRAILRFLGFLAVVGGFVALVIDVTRYLANNAWAPATLRGALDAIVTDGGARLAASISGIAGAPAGAAVATALTAPASITGLAGGFIVMFLFRSRDQDGASRF</sequence>
<name>A0A4R2GT41_9HYPH</name>
<evidence type="ECO:0000256" key="1">
    <source>
        <dbReference type="SAM" id="Phobius"/>
    </source>
</evidence>
<dbReference type="EMBL" id="SLWL01000006">
    <property type="protein sequence ID" value="TCO13356.1"/>
    <property type="molecule type" value="Genomic_DNA"/>
</dbReference>
<evidence type="ECO:0000313" key="3">
    <source>
        <dbReference type="Proteomes" id="UP000294881"/>
    </source>
</evidence>